<proteinExistence type="predicted"/>
<dbReference type="PANTHER" id="PTHR36452:SF1">
    <property type="entry name" value="DUF2461 DOMAIN-CONTAINING PROTEIN"/>
    <property type="match status" value="1"/>
</dbReference>
<dbReference type="InterPro" id="IPR015996">
    <property type="entry name" value="UCP028451"/>
</dbReference>
<dbReference type="Pfam" id="PF09365">
    <property type="entry name" value="DUF2461"/>
    <property type="match status" value="1"/>
</dbReference>
<dbReference type="EMBL" id="SEWF01000021">
    <property type="protein sequence ID" value="RYU94808.1"/>
    <property type="molecule type" value="Genomic_DNA"/>
</dbReference>
<dbReference type="AlphaFoldDB" id="A0A4Q5LYC9"/>
<dbReference type="OrthoDB" id="9794241at2"/>
<gene>
    <name evidence="1" type="ORF">EWM59_14960</name>
</gene>
<evidence type="ECO:0000313" key="1">
    <source>
        <dbReference type="EMBL" id="RYU94808.1"/>
    </source>
</evidence>
<name>A0A4Q5LYC9_9BACT</name>
<dbReference type="InterPro" id="IPR012808">
    <property type="entry name" value="CHP02453"/>
</dbReference>
<sequence length="222" mass="25955">MLTQLTLQFLKNLEENNNREWFQANREEYDRAKASFEKLCQDILNGLSAFQDDLINTKVKDCIFRINRDIRFSKDKSPYKKYFSAAFGPGGRSSGRIDFFLQIQPDNLSTLGGGMWEPTSAHLVTFRQEIDYNPEHLKSIIDTPTFRSYYNHISGEKVKNVPKGYSADHPDIELLKYKQLFFYHQFTDKEVIAKDFAQEVIKGCAILKPYLDYQNQLFYDNA</sequence>
<accession>A0A4Q5LYC9</accession>
<reference evidence="1 2" key="1">
    <citation type="submission" date="2019-02" db="EMBL/GenBank/DDBJ databases">
        <title>Bacterial novel species Emticicia sp. 17J42-9 isolated from soil.</title>
        <authorList>
            <person name="Jung H.-Y."/>
        </authorList>
    </citation>
    <scope>NUCLEOTIDE SEQUENCE [LARGE SCALE GENOMIC DNA]</scope>
    <source>
        <strain evidence="1 2">17J42-9</strain>
    </source>
</reference>
<dbReference type="Proteomes" id="UP000293162">
    <property type="component" value="Unassembled WGS sequence"/>
</dbReference>
<dbReference type="PANTHER" id="PTHR36452">
    <property type="entry name" value="CHROMOSOME 12, WHOLE GENOME SHOTGUN SEQUENCE"/>
    <property type="match status" value="1"/>
</dbReference>
<dbReference type="PIRSF" id="PIRSF028451">
    <property type="entry name" value="UCP028451"/>
    <property type="match status" value="1"/>
</dbReference>
<organism evidence="1 2">
    <name type="scientific">Emticicia agri</name>
    <dbReference type="NCBI Taxonomy" id="2492393"/>
    <lineage>
        <taxon>Bacteria</taxon>
        <taxon>Pseudomonadati</taxon>
        <taxon>Bacteroidota</taxon>
        <taxon>Cytophagia</taxon>
        <taxon>Cytophagales</taxon>
        <taxon>Leadbetterellaceae</taxon>
        <taxon>Emticicia</taxon>
    </lineage>
</organism>
<evidence type="ECO:0000313" key="2">
    <source>
        <dbReference type="Proteomes" id="UP000293162"/>
    </source>
</evidence>
<comment type="caution">
    <text evidence="1">The sequence shown here is derived from an EMBL/GenBank/DDBJ whole genome shotgun (WGS) entry which is preliminary data.</text>
</comment>
<keyword evidence="2" id="KW-1185">Reference proteome</keyword>
<dbReference type="NCBIfam" id="TIGR02453">
    <property type="entry name" value="TIGR02453 family protein"/>
    <property type="match status" value="1"/>
</dbReference>
<dbReference type="RefSeq" id="WP_130021949.1">
    <property type="nucleotide sequence ID" value="NZ_SEWF01000021.1"/>
</dbReference>
<protein>
    <submittedName>
        <fullName evidence="1">DUF2461 domain-containing protein</fullName>
    </submittedName>
</protein>